<keyword evidence="6" id="KW-0862">Zinc</keyword>
<dbReference type="Proteomes" id="UP001258315">
    <property type="component" value="Unassembled WGS sequence"/>
</dbReference>
<dbReference type="InterPro" id="IPR045175">
    <property type="entry name" value="M28_fam"/>
</dbReference>
<dbReference type="Pfam" id="PF04389">
    <property type="entry name" value="Peptidase_M28"/>
    <property type="match status" value="1"/>
</dbReference>
<feature type="chain" id="PRO_5046274766" evidence="7">
    <location>
        <begin position="24"/>
        <end position="546"/>
    </location>
</feature>
<keyword evidence="4 7" id="KW-0732">Signal</keyword>
<dbReference type="CDD" id="cd05660">
    <property type="entry name" value="M28_like_PA"/>
    <property type="match status" value="1"/>
</dbReference>
<gene>
    <name evidence="9" type="ORF">QE417_001708</name>
</gene>
<sequence length="546" mass="60574">MLFSKISRLASCLILGAVISAFAQKNVQGFSAETYTKYVKAIASDELLGRMPFSAGESKTIQYLEQQFKALGLEPGNKGSYLQEVPMVAISCSPKSGMNVTTPNSSFNLEGFKDYVIWTRRTDAIIDLKSDEVVFAGFGITAPEFNHDDYAGLDVKGKVVVVLVNDPGYYDAKQFKGKTMTYYGRWTYKYDEAARHGAKGCLIIHDTAPAAYNFSVVQNSWKTTKLYLDSRGKETYKCAVEGWLTLPATEQLLQTSGTNYKTLLANALKSDFKAIPLPLKLNTGINVWATYKKSHNVVAKISGTQKADECIVYSAHWDHFGVSKPDAKGDSIYNGAVDNASGTAALLELARVFKQNKVKPARSIVFLSVTAEEQGLWGSAWYAENPVFPKEKTVADINMDMFYPYGKTKDIGLVGFGQSELEDYLKEEAVKQGRYIAPEADASKGMYFRSDHFNFAKVGIPALYTESGVDLIGKGKEVGLKMHNDYTANTYHKPSDEVTANWDVSGTIQDLELLYAVGKKLSYSTTLWPKWKVGSEFKAIREHYKK</sequence>
<protein>
    <submittedName>
        <fullName evidence="9">Zn-dependent M28 family amino/carboxypeptidase</fullName>
    </submittedName>
</protein>
<dbReference type="EMBL" id="JAVLVU010000001">
    <property type="protein sequence ID" value="MDT3402636.1"/>
    <property type="molecule type" value="Genomic_DNA"/>
</dbReference>
<dbReference type="PANTHER" id="PTHR12147:SF56">
    <property type="entry name" value="AMINOPEPTIDASE YDR415C-RELATED"/>
    <property type="match status" value="1"/>
</dbReference>
<evidence type="ECO:0000256" key="4">
    <source>
        <dbReference type="ARBA" id="ARBA00022729"/>
    </source>
</evidence>
<keyword evidence="10" id="KW-1185">Reference proteome</keyword>
<evidence type="ECO:0000256" key="6">
    <source>
        <dbReference type="ARBA" id="ARBA00022833"/>
    </source>
</evidence>
<evidence type="ECO:0000256" key="1">
    <source>
        <dbReference type="ARBA" id="ARBA00022438"/>
    </source>
</evidence>
<dbReference type="PANTHER" id="PTHR12147">
    <property type="entry name" value="METALLOPEPTIDASE M28 FAMILY MEMBER"/>
    <property type="match status" value="1"/>
</dbReference>
<organism evidence="9 10">
    <name type="scientific">Mucilaginibacter terrae</name>
    <dbReference type="NCBI Taxonomy" id="1955052"/>
    <lineage>
        <taxon>Bacteria</taxon>
        <taxon>Pseudomonadati</taxon>
        <taxon>Bacteroidota</taxon>
        <taxon>Sphingobacteriia</taxon>
        <taxon>Sphingobacteriales</taxon>
        <taxon>Sphingobacteriaceae</taxon>
        <taxon>Mucilaginibacter</taxon>
    </lineage>
</organism>
<dbReference type="RefSeq" id="WP_311949288.1">
    <property type="nucleotide sequence ID" value="NZ_JAVLVU010000001.1"/>
</dbReference>
<evidence type="ECO:0000259" key="8">
    <source>
        <dbReference type="Pfam" id="PF04389"/>
    </source>
</evidence>
<evidence type="ECO:0000313" key="10">
    <source>
        <dbReference type="Proteomes" id="UP001258315"/>
    </source>
</evidence>
<feature type="signal peptide" evidence="7">
    <location>
        <begin position="1"/>
        <end position="23"/>
    </location>
</feature>
<keyword evidence="3" id="KW-0479">Metal-binding</keyword>
<dbReference type="SUPFAM" id="SSF53187">
    <property type="entry name" value="Zn-dependent exopeptidases"/>
    <property type="match status" value="1"/>
</dbReference>
<name>A0ABU3GT39_9SPHI</name>
<dbReference type="Gene3D" id="3.40.630.10">
    <property type="entry name" value="Zn peptidases"/>
    <property type="match status" value="1"/>
</dbReference>
<feature type="domain" description="Peptidase M28" evidence="8">
    <location>
        <begin position="296"/>
        <end position="512"/>
    </location>
</feature>
<reference evidence="10" key="1">
    <citation type="submission" date="2023-07" db="EMBL/GenBank/DDBJ databases">
        <title>Functional and genomic diversity of the sorghum phyllosphere microbiome.</title>
        <authorList>
            <person name="Shade A."/>
        </authorList>
    </citation>
    <scope>NUCLEOTIDE SEQUENCE [LARGE SCALE GENOMIC DNA]</scope>
    <source>
        <strain evidence="10">SORGH_AS_0422</strain>
    </source>
</reference>
<evidence type="ECO:0000256" key="7">
    <source>
        <dbReference type="SAM" id="SignalP"/>
    </source>
</evidence>
<keyword evidence="1" id="KW-0031">Aminopeptidase</keyword>
<evidence type="ECO:0000256" key="3">
    <source>
        <dbReference type="ARBA" id="ARBA00022723"/>
    </source>
</evidence>
<dbReference type="Gene3D" id="3.50.30.30">
    <property type="match status" value="1"/>
</dbReference>
<evidence type="ECO:0000256" key="5">
    <source>
        <dbReference type="ARBA" id="ARBA00022801"/>
    </source>
</evidence>
<comment type="caution">
    <text evidence="9">The sequence shown here is derived from an EMBL/GenBank/DDBJ whole genome shotgun (WGS) entry which is preliminary data.</text>
</comment>
<keyword evidence="2" id="KW-0645">Protease</keyword>
<proteinExistence type="predicted"/>
<keyword evidence="5" id="KW-0378">Hydrolase</keyword>
<accession>A0ABU3GT39</accession>
<dbReference type="SUPFAM" id="SSF52025">
    <property type="entry name" value="PA domain"/>
    <property type="match status" value="1"/>
</dbReference>
<evidence type="ECO:0000256" key="2">
    <source>
        <dbReference type="ARBA" id="ARBA00022670"/>
    </source>
</evidence>
<evidence type="ECO:0000313" key="9">
    <source>
        <dbReference type="EMBL" id="MDT3402636.1"/>
    </source>
</evidence>
<dbReference type="InterPro" id="IPR007484">
    <property type="entry name" value="Peptidase_M28"/>
</dbReference>
<dbReference type="InterPro" id="IPR046450">
    <property type="entry name" value="PA_dom_sf"/>
</dbReference>